<proteinExistence type="predicted"/>
<organism evidence="1 2">
    <name type="scientific">Meloidogyne enterolobii</name>
    <name type="common">Root-knot nematode worm</name>
    <name type="synonym">Meloidogyne mayaguensis</name>
    <dbReference type="NCBI Taxonomy" id="390850"/>
    <lineage>
        <taxon>Eukaryota</taxon>
        <taxon>Metazoa</taxon>
        <taxon>Ecdysozoa</taxon>
        <taxon>Nematoda</taxon>
        <taxon>Chromadorea</taxon>
        <taxon>Rhabditida</taxon>
        <taxon>Tylenchina</taxon>
        <taxon>Tylenchomorpha</taxon>
        <taxon>Tylenchoidea</taxon>
        <taxon>Meloidogynidae</taxon>
        <taxon>Meloidogyninae</taxon>
        <taxon>Meloidogyne</taxon>
    </lineage>
</organism>
<evidence type="ECO:0000313" key="2">
    <source>
        <dbReference type="Proteomes" id="UP000580250"/>
    </source>
</evidence>
<gene>
    <name evidence="1" type="ORF">MENT_LOCUS12525</name>
</gene>
<accession>A0A6V7UGQ2</accession>
<sequence length="58" mass="6935">MAEFMNIQSNHDVPIRRREKGLYNDPIADLRRLSNIERDNELIKTYRFTKRVLTICVA</sequence>
<dbReference type="AlphaFoldDB" id="A0A6V7UGQ2"/>
<name>A0A6V7UGQ2_MELEN</name>
<dbReference type="EMBL" id="CAJEWN010000065">
    <property type="protein sequence ID" value="CAD2157220.1"/>
    <property type="molecule type" value="Genomic_DNA"/>
</dbReference>
<evidence type="ECO:0000313" key="1">
    <source>
        <dbReference type="EMBL" id="CAD2157220.1"/>
    </source>
</evidence>
<dbReference type="Proteomes" id="UP000580250">
    <property type="component" value="Unassembled WGS sequence"/>
</dbReference>
<reference evidence="1 2" key="1">
    <citation type="submission" date="2020-08" db="EMBL/GenBank/DDBJ databases">
        <authorList>
            <person name="Koutsovoulos G."/>
            <person name="Danchin GJ E."/>
        </authorList>
    </citation>
    <scope>NUCLEOTIDE SEQUENCE [LARGE SCALE GENOMIC DNA]</scope>
</reference>
<protein>
    <submittedName>
        <fullName evidence="1">Uncharacterized protein</fullName>
    </submittedName>
</protein>
<comment type="caution">
    <text evidence="1">The sequence shown here is derived from an EMBL/GenBank/DDBJ whole genome shotgun (WGS) entry which is preliminary data.</text>
</comment>